<feature type="signal peptide" evidence="2">
    <location>
        <begin position="1"/>
        <end position="16"/>
    </location>
</feature>
<keyword evidence="2" id="KW-0732">Signal</keyword>
<reference evidence="3" key="1">
    <citation type="submission" date="2020-06" db="EMBL/GenBank/DDBJ databases">
        <authorList>
            <consortium name="Plant Systems Biology data submission"/>
        </authorList>
    </citation>
    <scope>NUCLEOTIDE SEQUENCE</scope>
    <source>
        <strain evidence="3">D6</strain>
    </source>
</reference>
<feature type="region of interest" description="Disordered" evidence="1">
    <location>
        <begin position="117"/>
        <end position="162"/>
    </location>
</feature>
<evidence type="ECO:0000256" key="1">
    <source>
        <dbReference type="SAM" id="MobiDB-lite"/>
    </source>
</evidence>
<evidence type="ECO:0000313" key="4">
    <source>
        <dbReference type="Proteomes" id="UP001153069"/>
    </source>
</evidence>
<dbReference type="Proteomes" id="UP001153069">
    <property type="component" value="Unassembled WGS sequence"/>
</dbReference>
<dbReference type="AlphaFoldDB" id="A0A9N8ES39"/>
<feature type="compositionally biased region" description="Low complexity" evidence="1">
    <location>
        <begin position="149"/>
        <end position="162"/>
    </location>
</feature>
<sequence length="162" mass="18238">MKLIGMLLVSLGMAMAFQPQVTRPAVTSSLQMGLFDGMFKPKAKKEILPSTRKVKSDRWIENMFKEPLHGHGTAEKELDDMYAAQQKMLEERRKLFGSASALRAKYSNPAIDHLRDIPTHSHDPAMLNKKEDDAMYVDDDEAGDDSAGFNFNPFKKSSKFSP</sequence>
<organism evidence="3 4">
    <name type="scientific">Seminavis robusta</name>
    <dbReference type="NCBI Taxonomy" id="568900"/>
    <lineage>
        <taxon>Eukaryota</taxon>
        <taxon>Sar</taxon>
        <taxon>Stramenopiles</taxon>
        <taxon>Ochrophyta</taxon>
        <taxon>Bacillariophyta</taxon>
        <taxon>Bacillariophyceae</taxon>
        <taxon>Bacillariophycidae</taxon>
        <taxon>Naviculales</taxon>
        <taxon>Naviculaceae</taxon>
        <taxon>Seminavis</taxon>
    </lineage>
</organism>
<feature type="compositionally biased region" description="Acidic residues" evidence="1">
    <location>
        <begin position="134"/>
        <end position="144"/>
    </location>
</feature>
<keyword evidence="4" id="KW-1185">Reference proteome</keyword>
<feature type="chain" id="PRO_5040370624" evidence="2">
    <location>
        <begin position="17"/>
        <end position="162"/>
    </location>
</feature>
<accession>A0A9N8ES39</accession>
<feature type="compositionally biased region" description="Basic and acidic residues" evidence="1">
    <location>
        <begin position="117"/>
        <end position="133"/>
    </location>
</feature>
<comment type="caution">
    <text evidence="3">The sequence shown here is derived from an EMBL/GenBank/DDBJ whole genome shotgun (WGS) entry which is preliminary data.</text>
</comment>
<protein>
    <submittedName>
        <fullName evidence="3">Uncharacterized protein</fullName>
    </submittedName>
</protein>
<evidence type="ECO:0000256" key="2">
    <source>
        <dbReference type="SAM" id="SignalP"/>
    </source>
</evidence>
<proteinExistence type="predicted"/>
<name>A0A9N8ES39_9STRA</name>
<gene>
    <name evidence="3" type="ORF">SEMRO_1444_G273290.1</name>
</gene>
<evidence type="ECO:0000313" key="3">
    <source>
        <dbReference type="EMBL" id="CAB9523685.1"/>
    </source>
</evidence>
<dbReference type="EMBL" id="CAICTM010001442">
    <property type="protein sequence ID" value="CAB9523685.1"/>
    <property type="molecule type" value="Genomic_DNA"/>
</dbReference>